<dbReference type="PANTHER" id="PTHR30154:SF34">
    <property type="entry name" value="TRANSCRIPTIONAL REGULATOR AZLB"/>
    <property type="match status" value="1"/>
</dbReference>
<evidence type="ECO:0000313" key="6">
    <source>
        <dbReference type="EMBL" id="GGG13608.1"/>
    </source>
</evidence>
<keyword evidence="7" id="KW-1185">Reference proteome</keyword>
<accession>A0A917D930</accession>
<dbReference type="InterPro" id="IPR011008">
    <property type="entry name" value="Dimeric_a/b-barrel"/>
</dbReference>
<evidence type="ECO:0000256" key="3">
    <source>
        <dbReference type="ARBA" id="ARBA00023163"/>
    </source>
</evidence>
<dbReference type="Gene3D" id="1.10.10.10">
    <property type="entry name" value="Winged helix-like DNA-binding domain superfamily/Winged helix DNA-binding domain"/>
    <property type="match status" value="1"/>
</dbReference>
<feature type="domain" description="HTH asnC-type" evidence="5">
    <location>
        <begin position="4"/>
        <end position="43"/>
    </location>
</feature>
<dbReference type="Proteomes" id="UP000654257">
    <property type="component" value="Unassembled WGS sequence"/>
</dbReference>
<dbReference type="EMBL" id="BMCU01000003">
    <property type="protein sequence ID" value="GGG13608.1"/>
    <property type="molecule type" value="Genomic_DNA"/>
</dbReference>
<dbReference type="InterPro" id="IPR000485">
    <property type="entry name" value="AsnC-type_HTH_dom"/>
</dbReference>
<proteinExistence type="predicted"/>
<dbReference type="Pfam" id="PF01037">
    <property type="entry name" value="AsnC_trans_reg"/>
    <property type="match status" value="1"/>
</dbReference>
<dbReference type="InterPro" id="IPR036388">
    <property type="entry name" value="WH-like_DNA-bd_sf"/>
</dbReference>
<feature type="domain" description="Transcription regulator AsnC/Lrp ligand binding" evidence="4">
    <location>
        <begin position="70"/>
        <end position="140"/>
    </location>
</feature>
<dbReference type="InterPro" id="IPR019888">
    <property type="entry name" value="Tscrpt_reg_AsnC-like"/>
</dbReference>
<dbReference type="SUPFAM" id="SSF54909">
    <property type="entry name" value="Dimeric alpha+beta barrel"/>
    <property type="match status" value="1"/>
</dbReference>
<dbReference type="RefSeq" id="WP_188545620.1">
    <property type="nucleotide sequence ID" value="NZ_BMCU01000003.1"/>
</dbReference>
<dbReference type="PANTHER" id="PTHR30154">
    <property type="entry name" value="LEUCINE-RESPONSIVE REGULATORY PROTEIN"/>
    <property type="match status" value="1"/>
</dbReference>
<dbReference type="Pfam" id="PF13404">
    <property type="entry name" value="HTH_AsnC-type"/>
    <property type="match status" value="1"/>
</dbReference>
<comment type="caution">
    <text evidence="6">The sequence shown here is derived from an EMBL/GenBank/DDBJ whole genome shotgun (WGS) entry which is preliminary data.</text>
</comment>
<name>A0A917D930_9NOCA</name>
<protein>
    <submittedName>
        <fullName evidence="6">Transcriptional regulator, AsnC family protein</fullName>
    </submittedName>
</protein>
<dbReference type="GO" id="GO:0005829">
    <property type="term" value="C:cytosol"/>
    <property type="evidence" value="ECO:0007669"/>
    <property type="project" value="TreeGrafter"/>
</dbReference>
<sequence>MPELDATDARLLLELSEKPRASGVELAHSLGLARNTVQSRLAKWDTGGRLGSIDRRVNPSALGYPLLAFVTIRVDQHRLSAVTTALAAIPEVVEVFGLSGASDLLVRIVAVDADDLYRIAGLILDISGVERTNMAIAMRELVTYRLTPVLERAAGTA</sequence>
<evidence type="ECO:0000256" key="1">
    <source>
        <dbReference type="ARBA" id="ARBA00023015"/>
    </source>
</evidence>
<evidence type="ECO:0000259" key="5">
    <source>
        <dbReference type="Pfam" id="PF13404"/>
    </source>
</evidence>
<reference evidence="6" key="2">
    <citation type="submission" date="2020-09" db="EMBL/GenBank/DDBJ databases">
        <authorList>
            <person name="Sun Q."/>
            <person name="Sedlacek I."/>
        </authorList>
    </citation>
    <scope>NUCLEOTIDE SEQUENCE</scope>
    <source>
        <strain evidence="6">CCM 7905</strain>
    </source>
</reference>
<dbReference type="GO" id="GO:0043565">
    <property type="term" value="F:sequence-specific DNA binding"/>
    <property type="evidence" value="ECO:0007669"/>
    <property type="project" value="InterPro"/>
</dbReference>
<gene>
    <name evidence="6" type="ORF">GCM10007304_29560</name>
</gene>
<dbReference type="PRINTS" id="PR00033">
    <property type="entry name" value="HTHASNC"/>
</dbReference>
<dbReference type="InterPro" id="IPR036390">
    <property type="entry name" value="WH_DNA-bd_sf"/>
</dbReference>
<keyword evidence="2" id="KW-0238">DNA-binding</keyword>
<dbReference type="AlphaFoldDB" id="A0A917D930"/>
<dbReference type="Gene3D" id="3.30.70.920">
    <property type="match status" value="1"/>
</dbReference>
<dbReference type="SMART" id="SM00344">
    <property type="entry name" value="HTH_ASNC"/>
    <property type="match status" value="1"/>
</dbReference>
<evidence type="ECO:0000259" key="4">
    <source>
        <dbReference type="Pfam" id="PF01037"/>
    </source>
</evidence>
<dbReference type="SUPFAM" id="SSF46785">
    <property type="entry name" value="Winged helix' DNA-binding domain"/>
    <property type="match status" value="1"/>
</dbReference>
<dbReference type="InterPro" id="IPR019887">
    <property type="entry name" value="Tscrpt_reg_AsnC/Lrp_C"/>
</dbReference>
<organism evidence="6 7">
    <name type="scientific">Rhodococcoides trifolii</name>
    <dbReference type="NCBI Taxonomy" id="908250"/>
    <lineage>
        <taxon>Bacteria</taxon>
        <taxon>Bacillati</taxon>
        <taxon>Actinomycetota</taxon>
        <taxon>Actinomycetes</taxon>
        <taxon>Mycobacteriales</taxon>
        <taxon>Nocardiaceae</taxon>
        <taxon>Rhodococcoides</taxon>
    </lineage>
</organism>
<keyword evidence="1" id="KW-0805">Transcription regulation</keyword>
<reference evidence="6" key="1">
    <citation type="journal article" date="2014" name="Int. J. Syst. Evol. Microbiol.">
        <title>Complete genome sequence of Corynebacterium casei LMG S-19264T (=DSM 44701T), isolated from a smear-ripened cheese.</title>
        <authorList>
            <consortium name="US DOE Joint Genome Institute (JGI-PGF)"/>
            <person name="Walter F."/>
            <person name="Albersmeier A."/>
            <person name="Kalinowski J."/>
            <person name="Ruckert C."/>
        </authorList>
    </citation>
    <scope>NUCLEOTIDE SEQUENCE</scope>
    <source>
        <strain evidence="6">CCM 7905</strain>
    </source>
</reference>
<evidence type="ECO:0000313" key="7">
    <source>
        <dbReference type="Proteomes" id="UP000654257"/>
    </source>
</evidence>
<keyword evidence="3" id="KW-0804">Transcription</keyword>
<evidence type="ECO:0000256" key="2">
    <source>
        <dbReference type="ARBA" id="ARBA00023125"/>
    </source>
</evidence>
<dbReference type="GO" id="GO:0043200">
    <property type="term" value="P:response to amino acid"/>
    <property type="evidence" value="ECO:0007669"/>
    <property type="project" value="TreeGrafter"/>
</dbReference>